<dbReference type="InterPro" id="IPR010982">
    <property type="entry name" value="Lambda_DNA-bd_dom_sf"/>
</dbReference>
<protein>
    <recommendedName>
        <fullName evidence="3">HTH cro/C1-type domain-containing protein</fullName>
    </recommendedName>
</protein>
<organism evidence="1 2">
    <name type="scientific">Paraburkholderia steynii</name>
    <dbReference type="NCBI Taxonomy" id="1245441"/>
    <lineage>
        <taxon>Bacteria</taxon>
        <taxon>Pseudomonadati</taxon>
        <taxon>Pseudomonadota</taxon>
        <taxon>Betaproteobacteria</taxon>
        <taxon>Burkholderiales</taxon>
        <taxon>Burkholderiaceae</taxon>
        <taxon>Paraburkholderia</taxon>
    </lineage>
</organism>
<dbReference type="GO" id="GO:0003677">
    <property type="term" value="F:DNA binding"/>
    <property type="evidence" value="ECO:0007669"/>
    <property type="project" value="InterPro"/>
</dbReference>
<keyword evidence="2" id="KW-1185">Reference proteome</keyword>
<dbReference type="Proteomes" id="UP000294200">
    <property type="component" value="Unassembled WGS sequence"/>
</dbReference>
<accession>A0A4R0X1H4</accession>
<evidence type="ECO:0000313" key="2">
    <source>
        <dbReference type="Proteomes" id="UP000294200"/>
    </source>
</evidence>
<dbReference type="InterPro" id="IPR001387">
    <property type="entry name" value="Cro/C1-type_HTH"/>
</dbReference>
<dbReference type="Gene3D" id="1.10.260.40">
    <property type="entry name" value="lambda repressor-like DNA-binding domains"/>
    <property type="match status" value="1"/>
</dbReference>
<gene>
    <name evidence="1" type="ORF">BZM27_44895</name>
</gene>
<proteinExistence type="predicted"/>
<sequence>MNRRAQTIALLARIGEDSSRRRALAARLDTALKRAGISSACAARRLDMCERDVQFWRRGITVPPPNAFTRIAAFLNLDASWLCTGQSSGASAIL</sequence>
<name>A0A4R0X1H4_9BURK</name>
<dbReference type="CDD" id="cd00093">
    <property type="entry name" value="HTH_XRE"/>
    <property type="match status" value="1"/>
</dbReference>
<dbReference type="AlphaFoldDB" id="A0A4R0X1H4"/>
<dbReference type="EMBL" id="MWML01000319">
    <property type="protein sequence ID" value="TCG03896.1"/>
    <property type="molecule type" value="Genomic_DNA"/>
</dbReference>
<reference evidence="1 2" key="1">
    <citation type="submission" date="2017-02" db="EMBL/GenBank/DDBJ databases">
        <title>Paraburkholderia sophoroidis sp. nov. and Paraburkholderia steynii sp. nov. rhizobial symbionts of the fynbos legume Hypocalyptus sophoroides.</title>
        <authorList>
            <person name="Steenkamp E.T."/>
            <person name="Beukes C.W."/>
            <person name="Van Zyl E."/>
            <person name="Avontuur J."/>
            <person name="Chan W.Y."/>
            <person name="Hassen A."/>
            <person name="Palmer M."/>
            <person name="Mthombeni L."/>
            <person name="Phalane F."/>
            <person name="Sereme K."/>
            <person name="Venter S.N."/>
        </authorList>
    </citation>
    <scope>NUCLEOTIDE SEQUENCE [LARGE SCALE GENOMIC DNA]</scope>
    <source>
        <strain evidence="1 2">HC1.1ba</strain>
    </source>
</reference>
<evidence type="ECO:0008006" key="3">
    <source>
        <dbReference type="Google" id="ProtNLM"/>
    </source>
</evidence>
<evidence type="ECO:0000313" key="1">
    <source>
        <dbReference type="EMBL" id="TCG03896.1"/>
    </source>
</evidence>
<comment type="caution">
    <text evidence="1">The sequence shown here is derived from an EMBL/GenBank/DDBJ whole genome shotgun (WGS) entry which is preliminary data.</text>
</comment>
<dbReference type="SUPFAM" id="SSF47413">
    <property type="entry name" value="lambda repressor-like DNA-binding domains"/>
    <property type="match status" value="1"/>
</dbReference>